<sequence>MIIPHFPSAARGLCLGVAIAALTSPVLAQNAPEEIIVSGRYGKVPDSVQSLSQPVSYADLDLSKDSDRKILRQRISLTARFLCDKLGEPATAAPPAPSCRDAAVADAMRRVDTTEAGFAPRGTTWVRGQSWKAPYPEDWPTKYP</sequence>
<dbReference type="AlphaFoldDB" id="A0A840HUN9"/>
<dbReference type="NCBIfam" id="TIGR04433">
    <property type="entry name" value="UrcA_uranyl"/>
    <property type="match status" value="1"/>
</dbReference>
<gene>
    <name evidence="2" type="ORF">HNQ99_002058</name>
</gene>
<name>A0A840HUN9_9SPHN</name>
<dbReference type="RefSeq" id="WP_184475538.1">
    <property type="nucleotide sequence ID" value="NZ_JACHOV010000007.1"/>
</dbReference>
<accession>A0A840HUN9</accession>
<keyword evidence="1" id="KW-0732">Signal</keyword>
<evidence type="ECO:0000256" key="1">
    <source>
        <dbReference type="SAM" id="SignalP"/>
    </source>
</evidence>
<feature type="chain" id="PRO_5032941082" evidence="1">
    <location>
        <begin position="29"/>
        <end position="144"/>
    </location>
</feature>
<organism evidence="2 3">
    <name type="scientific">Rhizorhapis suberifaciens</name>
    <name type="common">corky root of lettuce</name>
    <dbReference type="NCBI Taxonomy" id="13656"/>
    <lineage>
        <taxon>Bacteria</taxon>
        <taxon>Pseudomonadati</taxon>
        <taxon>Pseudomonadota</taxon>
        <taxon>Alphaproteobacteria</taxon>
        <taxon>Sphingomonadales</taxon>
        <taxon>Sphingomonadaceae</taxon>
        <taxon>Rhizorhapis</taxon>
    </lineage>
</organism>
<comment type="caution">
    <text evidence="2">The sequence shown here is derived from an EMBL/GenBank/DDBJ whole genome shotgun (WGS) entry which is preliminary data.</text>
</comment>
<dbReference type="Proteomes" id="UP000575068">
    <property type="component" value="Unassembled WGS sequence"/>
</dbReference>
<protein>
    <submittedName>
        <fullName evidence="2">UrcA family protein</fullName>
    </submittedName>
</protein>
<feature type="signal peptide" evidence="1">
    <location>
        <begin position="1"/>
        <end position="28"/>
    </location>
</feature>
<keyword evidence="3" id="KW-1185">Reference proteome</keyword>
<evidence type="ECO:0000313" key="2">
    <source>
        <dbReference type="EMBL" id="MBB4641745.1"/>
    </source>
</evidence>
<dbReference type="InterPro" id="IPR030972">
    <property type="entry name" value="UrcA_uranyl"/>
</dbReference>
<evidence type="ECO:0000313" key="3">
    <source>
        <dbReference type="Proteomes" id="UP000575068"/>
    </source>
</evidence>
<proteinExistence type="predicted"/>
<dbReference type="EMBL" id="JACHOV010000007">
    <property type="protein sequence ID" value="MBB4641745.1"/>
    <property type="molecule type" value="Genomic_DNA"/>
</dbReference>
<reference evidence="2 3" key="1">
    <citation type="submission" date="2020-08" db="EMBL/GenBank/DDBJ databases">
        <title>Genomic Encyclopedia of Type Strains, Phase IV (KMG-IV): sequencing the most valuable type-strain genomes for metagenomic binning, comparative biology and taxonomic classification.</title>
        <authorList>
            <person name="Goeker M."/>
        </authorList>
    </citation>
    <scope>NUCLEOTIDE SEQUENCE [LARGE SCALE GENOMIC DNA]</scope>
    <source>
        <strain evidence="2 3">DSM 7465</strain>
    </source>
</reference>